<dbReference type="Gene3D" id="3.30.420.40">
    <property type="match status" value="1"/>
</dbReference>
<dbReference type="GO" id="GO:0005829">
    <property type="term" value="C:cytosol"/>
    <property type="evidence" value="ECO:0007669"/>
    <property type="project" value="TreeGrafter"/>
</dbReference>
<keyword evidence="4 6" id="KW-0418">Kinase</keyword>
<feature type="domain" description="Hexokinase N-terminal" evidence="8">
    <location>
        <begin position="15"/>
        <end position="231"/>
    </location>
</feature>
<evidence type="ECO:0000256" key="7">
    <source>
        <dbReference type="SAM" id="MobiDB-lite"/>
    </source>
</evidence>
<dbReference type="SUPFAM" id="SSF53067">
    <property type="entry name" value="Actin-like ATPase domain"/>
    <property type="match status" value="2"/>
</dbReference>
<dbReference type="EMBL" id="SWKU01000009">
    <property type="protein sequence ID" value="KAF3003661.1"/>
    <property type="molecule type" value="Genomic_DNA"/>
</dbReference>
<dbReference type="Pfam" id="PF00349">
    <property type="entry name" value="Hexokinase_1"/>
    <property type="match status" value="1"/>
</dbReference>
<dbReference type="PRINTS" id="PR00475">
    <property type="entry name" value="HEXOKINASE"/>
</dbReference>
<organism evidence="10 11">
    <name type="scientific">Curvularia kusanoi</name>
    <name type="common">Cochliobolus kusanoi</name>
    <dbReference type="NCBI Taxonomy" id="90978"/>
    <lineage>
        <taxon>Eukaryota</taxon>
        <taxon>Fungi</taxon>
        <taxon>Dikarya</taxon>
        <taxon>Ascomycota</taxon>
        <taxon>Pezizomycotina</taxon>
        <taxon>Dothideomycetes</taxon>
        <taxon>Pleosporomycetidae</taxon>
        <taxon>Pleosporales</taxon>
        <taxon>Pleosporineae</taxon>
        <taxon>Pleosporaceae</taxon>
        <taxon>Curvularia</taxon>
    </lineage>
</organism>
<dbReference type="OrthoDB" id="419537at2759"/>
<dbReference type="InterPro" id="IPR001312">
    <property type="entry name" value="Hexokinase"/>
</dbReference>
<dbReference type="PANTHER" id="PTHR19443">
    <property type="entry name" value="HEXOKINASE"/>
    <property type="match status" value="1"/>
</dbReference>
<evidence type="ECO:0000256" key="2">
    <source>
        <dbReference type="ARBA" id="ARBA00022679"/>
    </source>
</evidence>
<evidence type="ECO:0000313" key="10">
    <source>
        <dbReference type="EMBL" id="KAF3003661.1"/>
    </source>
</evidence>
<evidence type="ECO:0000313" key="11">
    <source>
        <dbReference type="Proteomes" id="UP000801428"/>
    </source>
</evidence>
<dbReference type="CDD" id="cd24000">
    <property type="entry name" value="ASKHA_NBD_HK"/>
    <property type="match status" value="1"/>
</dbReference>
<dbReference type="InterPro" id="IPR043129">
    <property type="entry name" value="ATPase_NBD"/>
</dbReference>
<proteinExistence type="inferred from homology"/>
<protein>
    <recommendedName>
        <fullName evidence="6">Phosphotransferase</fullName>
        <ecNumber evidence="6">2.7.1.-</ecNumber>
    </recommendedName>
</protein>
<feature type="domain" description="Hexokinase C-terminal" evidence="9">
    <location>
        <begin position="243"/>
        <end position="505"/>
    </location>
</feature>
<comment type="similarity">
    <text evidence="1 6">Belongs to the hexokinase family.</text>
</comment>
<dbReference type="GO" id="GO:0006006">
    <property type="term" value="P:glucose metabolic process"/>
    <property type="evidence" value="ECO:0007669"/>
    <property type="project" value="TreeGrafter"/>
</dbReference>
<evidence type="ECO:0000259" key="8">
    <source>
        <dbReference type="Pfam" id="PF00349"/>
    </source>
</evidence>
<evidence type="ECO:0000256" key="4">
    <source>
        <dbReference type="ARBA" id="ARBA00022777"/>
    </source>
</evidence>
<dbReference type="GO" id="GO:0005739">
    <property type="term" value="C:mitochondrion"/>
    <property type="evidence" value="ECO:0007669"/>
    <property type="project" value="TreeGrafter"/>
</dbReference>
<accession>A0A9P4WBJ7</accession>
<dbReference type="Pfam" id="PF03727">
    <property type="entry name" value="Hexokinase_2"/>
    <property type="match status" value="1"/>
</dbReference>
<dbReference type="GO" id="GO:0019158">
    <property type="term" value="F:mannokinase activity"/>
    <property type="evidence" value="ECO:0007669"/>
    <property type="project" value="TreeGrafter"/>
</dbReference>
<keyword evidence="3 6" id="KW-0547">Nucleotide-binding</keyword>
<comment type="caution">
    <text evidence="10">The sequence shown here is derived from an EMBL/GenBank/DDBJ whole genome shotgun (WGS) entry which is preliminary data.</text>
</comment>
<dbReference type="GO" id="GO:0006096">
    <property type="term" value="P:glycolytic process"/>
    <property type="evidence" value="ECO:0007669"/>
    <property type="project" value="UniProtKB-KW"/>
</dbReference>
<dbReference type="GO" id="GO:0006013">
    <property type="term" value="P:mannose metabolic process"/>
    <property type="evidence" value="ECO:0007669"/>
    <property type="project" value="TreeGrafter"/>
</dbReference>
<evidence type="ECO:0000256" key="3">
    <source>
        <dbReference type="ARBA" id="ARBA00022741"/>
    </source>
</evidence>
<dbReference type="GO" id="GO:0008865">
    <property type="term" value="F:fructokinase activity"/>
    <property type="evidence" value="ECO:0007669"/>
    <property type="project" value="TreeGrafter"/>
</dbReference>
<evidence type="ECO:0000259" key="9">
    <source>
        <dbReference type="Pfam" id="PF03727"/>
    </source>
</evidence>
<dbReference type="AlphaFoldDB" id="A0A9P4WBJ7"/>
<keyword evidence="5 6" id="KW-0067">ATP-binding</keyword>
<dbReference type="EC" id="2.7.1.-" evidence="6"/>
<dbReference type="Gene3D" id="3.40.367.20">
    <property type="match status" value="1"/>
</dbReference>
<dbReference type="GO" id="GO:0005536">
    <property type="term" value="F:D-glucose binding"/>
    <property type="evidence" value="ECO:0007669"/>
    <property type="project" value="InterPro"/>
</dbReference>
<dbReference type="GO" id="GO:0001678">
    <property type="term" value="P:intracellular glucose homeostasis"/>
    <property type="evidence" value="ECO:0007669"/>
    <property type="project" value="InterPro"/>
</dbReference>
<name>A0A9P4WBJ7_CURKU</name>
<dbReference type="PROSITE" id="PS51748">
    <property type="entry name" value="HEXOKINASE_2"/>
    <property type="match status" value="1"/>
</dbReference>
<evidence type="ECO:0000256" key="1">
    <source>
        <dbReference type="ARBA" id="ARBA00009225"/>
    </source>
</evidence>
<sequence>MTVLEHALDELASCLTIDTLLDLARRFSETYQDLAKNSTEHFLTTPVTALPTGREQGHFLAIDVGGSNLRVGFVELTGQTTTINDESQANDCIANRIRRSHDKSWPIGDHLKMDQPEDLFLWIGDCMAEVISEAINSRTIPTDRHVQLGVTFSFPMAQTTLSEATLLPMGKGFAIASKMNLAEMLLAGYSPHCAIPSKGSVTASHPEEPLPRIEIAAITNDTVATFLSLAYAVKAAPNSRVAMGLIVGTGTNATIPMKPTNLHPEKQSQLRGESHSGSVVINTEWTIRGTDAPLEALHIKTKWDRSLDENSDAPGFQPFEYMTSGRYLGEIVRLVFLDTLYDTDIASVPRTLQQKNALPTWFLSEVVARLDKGLLPTRLQEKYPSDEAGFWTPARTSSLCDIARAVQQRSSALIAAACIGLLECVGDIVLSTEAVQQLGTPDRVDVDELVIAYTGGTISQYPCWLSDCQQWLDDLITASGTNQGKRLVLKEALDGGIIGAGVLAGMGSQ</sequence>
<keyword evidence="11" id="KW-1185">Reference proteome</keyword>
<dbReference type="GO" id="GO:0005524">
    <property type="term" value="F:ATP binding"/>
    <property type="evidence" value="ECO:0007669"/>
    <property type="project" value="UniProtKB-UniRule"/>
</dbReference>
<keyword evidence="6" id="KW-0324">Glycolysis</keyword>
<dbReference type="InterPro" id="IPR022672">
    <property type="entry name" value="Hexokinase_N"/>
</dbReference>
<evidence type="ECO:0000256" key="5">
    <source>
        <dbReference type="ARBA" id="ARBA00022840"/>
    </source>
</evidence>
<gene>
    <name evidence="10" type="ORF">E8E13_008319</name>
</gene>
<keyword evidence="2 6" id="KW-0808">Transferase</keyword>
<dbReference type="PANTHER" id="PTHR19443:SF29">
    <property type="entry name" value="PHOSPHOTRANSFERASE"/>
    <property type="match status" value="1"/>
</dbReference>
<dbReference type="GO" id="GO:0004340">
    <property type="term" value="F:glucokinase activity"/>
    <property type="evidence" value="ECO:0007669"/>
    <property type="project" value="TreeGrafter"/>
</dbReference>
<reference evidence="10" key="1">
    <citation type="submission" date="2019-04" db="EMBL/GenBank/DDBJ databases">
        <title>Sequencing of skin fungus with MAO and IRED activity.</title>
        <authorList>
            <person name="Marsaioli A.J."/>
            <person name="Bonatto J.M.C."/>
            <person name="Reis Junior O."/>
        </authorList>
    </citation>
    <scope>NUCLEOTIDE SEQUENCE</scope>
    <source>
        <strain evidence="10">30M1</strain>
    </source>
</reference>
<dbReference type="Proteomes" id="UP000801428">
    <property type="component" value="Unassembled WGS sequence"/>
</dbReference>
<feature type="compositionally biased region" description="Basic and acidic residues" evidence="7">
    <location>
        <begin position="263"/>
        <end position="274"/>
    </location>
</feature>
<dbReference type="InterPro" id="IPR022673">
    <property type="entry name" value="Hexokinase_C"/>
</dbReference>
<feature type="region of interest" description="Disordered" evidence="7">
    <location>
        <begin position="256"/>
        <end position="275"/>
    </location>
</feature>
<evidence type="ECO:0000256" key="6">
    <source>
        <dbReference type="RuleBase" id="RU362007"/>
    </source>
</evidence>